<dbReference type="PATRIC" id="fig|1454003.3.peg.2000"/>
<proteinExistence type="predicted"/>
<accession>A0A011NXW2</accession>
<dbReference type="PANTHER" id="PTHR36173:SF2">
    <property type="entry name" value="RIBONUCLEASE VAPC16"/>
    <property type="match status" value="1"/>
</dbReference>
<dbReference type="PANTHER" id="PTHR36173">
    <property type="entry name" value="RIBONUCLEASE VAPC16-RELATED"/>
    <property type="match status" value="1"/>
</dbReference>
<dbReference type="STRING" id="1454003.AW10_01953"/>
<sequence>MRILLDTHVLLWSLGQPEHLPRDQRDTLCRRENEVYFSAASIWEIAIKTGLKRFGFNCRPDDIAAAARETGFTELPVLARQASQVAQLPPIHGDPFDRLLIAQAMTVRATFVTADAMLWRYGALVQVI</sequence>
<dbReference type="InterPro" id="IPR002716">
    <property type="entry name" value="PIN_dom"/>
</dbReference>
<feature type="domain" description="PIN" evidence="1">
    <location>
        <begin position="3"/>
        <end position="120"/>
    </location>
</feature>
<dbReference type="Gene3D" id="3.40.50.1010">
    <property type="entry name" value="5'-nuclease"/>
    <property type="match status" value="1"/>
</dbReference>
<protein>
    <recommendedName>
        <fullName evidence="1">PIN domain-containing protein</fullName>
    </recommendedName>
</protein>
<dbReference type="InterPro" id="IPR041705">
    <property type="entry name" value="PIN_Sll0205"/>
</dbReference>
<dbReference type="AlphaFoldDB" id="A0A011NXW2"/>
<evidence type="ECO:0000313" key="2">
    <source>
        <dbReference type="EMBL" id="EXI80176.1"/>
    </source>
</evidence>
<reference evidence="2 3" key="1">
    <citation type="submission" date="2014-02" db="EMBL/GenBank/DDBJ databases">
        <title>Expanding our view of genomic diversity in Candidatus Accumulibacter clades.</title>
        <authorList>
            <person name="Skennerton C.T."/>
            <person name="Barr J.J."/>
            <person name="Slater F.R."/>
            <person name="Bond P.L."/>
            <person name="Tyson G.W."/>
        </authorList>
    </citation>
    <scope>NUCLEOTIDE SEQUENCE [LARGE SCALE GENOMIC DNA]</scope>
    <source>
        <strain evidence="3">BA-92</strain>
    </source>
</reference>
<evidence type="ECO:0000313" key="3">
    <source>
        <dbReference type="Proteomes" id="UP000021816"/>
    </source>
</evidence>
<dbReference type="InterPro" id="IPR029060">
    <property type="entry name" value="PIN-like_dom_sf"/>
</dbReference>
<dbReference type="InterPro" id="IPR052919">
    <property type="entry name" value="TA_system_RNase"/>
</dbReference>
<dbReference type="SUPFAM" id="SSF88723">
    <property type="entry name" value="PIN domain-like"/>
    <property type="match status" value="1"/>
</dbReference>
<dbReference type="Pfam" id="PF01850">
    <property type="entry name" value="PIN"/>
    <property type="match status" value="1"/>
</dbReference>
<comment type="caution">
    <text evidence="2">The sequence shown here is derived from an EMBL/GenBank/DDBJ whole genome shotgun (WGS) entry which is preliminary data.</text>
</comment>
<dbReference type="CDD" id="cd09872">
    <property type="entry name" value="PIN_Sll0205-like"/>
    <property type="match status" value="1"/>
</dbReference>
<evidence type="ECO:0000259" key="1">
    <source>
        <dbReference type="Pfam" id="PF01850"/>
    </source>
</evidence>
<organism evidence="2 3">
    <name type="scientific">Candidatus Accumulibacter appositus</name>
    <dbReference type="NCBI Taxonomy" id="1454003"/>
    <lineage>
        <taxon>Bacteria</taxon>
        <taxon>Pseudomonadati</taxon>
        <taxon>Pseudomonadota</taxon>
        <taxon>Betaproteobacteria</taxon>
        <taxon>Candidatus Accumulibacter</taxon>
    </lineage>
</organism>
<dbReference type="Proteomes" id="UP000021816">
    <property type="component" value="Unassembled WGS sequence"/>
</dbReference>
<gene>
    <name evidence="2" type="ORF">AW10_01953</name>
</gene>
<name>A0A011NXW2_9PROT</name>
<dbReference type="EMBL" id="JEMX01000039">
    <property type="protein sequence ID" value="EXI80176.1"/>
    <property type="molecule type" value="Genomic_DNA"/>
</dbReference>